<evidence type="ECO:0000313" key="2">
    <source>
        <dbReference type="EMBL" id="CAF1665481.1"/>
    </source>
</evidence>
<dbReference type="Proteomes" id="UP000663832">
    <property type="component" value="Unassembled WGS sequence"/>
</dbReference>
<dbReference type="Proteomes" id="UP000663877">
    <property type="component" value="Unassembled WGS sequence"/>
</dbReference>
<protein>
    <submittedName>
        <fullName evidence="2">Uncharacterized protein</fullName>
    </submittedName>
</protein>
<sequence>MPGPEPIPFIGEAYNIIRKGLIQNDIDLVQKYGKIIG</sequence>
<accession>A0A816FS89</accession>
<comment type="caution">
    <text evidence="2">The sequence shown here is derived from an EMBL/GenBank/DDBJ whole genome shotgun (WGS) entry which is preliminary data.</text>
</comment>
<name>A0A816FS89_9BILA</name>
<feature type="non-terminal residue" evidence="2">
    <location>
        <position position="1"/>
    </location>
</feature>
<evidence type="ECO:0000313" key="1">
    <source>
        <dbReference type="EMBL" id="CAF1562821.1"/>
    </source>
</evidence>
<evidence type="ECO:0000313" key="3">
    <source>
        <dbReference type="Proteomes" id="UP000663832"/>
    </source>
</evidence>
<proteinExistence type="predicted"/>
<dbReference type="AlphaFoldDB" id="A0A816FS89"/>
<dbReference type="OrthoDB" id="2789670at2759"/>
<reference evidence="2" key="1">
    <citation type="submission" date="2021-02" db="EMBL/GenBank/DDBJ databases">
        <authorList>
            <person name="Nowell W R."/>
        </authorList>
    </citation>
    <scope>NUCLEOTIDE SEQUENCE</scope>
</reference>
<gene>
    <name evidence="1" type="ORF">BJG266_LOCUS47092</name>
    <name evidence="2" type="ORF">QVE165_LOCUS64132</name>
</gene>
<keyword evidence="3" id="KW-1185">Reference proteome</keyword>
<organism evidence="2 3">
    <name type="scientific">Adineta steineri</name>
    <dbReference type="NCBI Taxonomy" id="433720"/>
    <lineage>
        <taxon>Eukaryota</taxon>
        <taxon>Metazoa</taxon>
        <taxon>Spiralia</taxon>
        <taxon>Gnathifera</taxon>
        <taxon>Rotifera</taxon>
        <taxon>Eurotatoria</taxon>
        <taxon>Bdelloidea</taxon>
        <taxon>Adinetida</taxon>
        <taxon>Adinetidae</taxon>
        <taxon>Adineta</taxon>
    </lineage>
</organism>
<dbReference type="EMBL" id="CAJNOM010005686">
    <property type="protein sequence ID" value="CAF1665481.1"/>
    <property type="molecule type" value="Genomic_DNA"/>
</dbReference>
<dbReference type="EMBL" id="CAJNOI010005279">
    <property type="protein sequence ID" value="CAF1562821.1"/>
    <property type="molecule type" value="Genomic_DNA"/>
</dbReference>